<evidence type="ECO:0000313" key="3">
    <source>
        <dbReference type="Proteomes" id="UP001156682"/>
    </source>
</evidence>
<gene>
    <name evidence="2" type="ORF">GCM10007878_25730</name>
</gene>
<evidence type="ECO:0000313" key="2">
    <source>
        <dbReference type="EMBL" id="GLR65134.1"/>
    </source>
</evidence>
<keyword evidence="1" id="KW-0472">Membrane</keyword>
<dbReference type="RefSeq" id="WP_027851652.1">
    <property type="nucleotide sequence ID" value="NZ_BSOR01000077.1"/>
</dbReference>
<keyword evidence="1" id="KW-0812">Transmembrane</keyword>
<dbReference type="EMBL" id="BSOR01000077">
    <property type="protein sequence ID" value="GLR65134.1"/>
    <property type="molecule type" value="Genomic_DNA"/>
</dbReference>
<name>A0ABQ5ZYS4_9GAMM</name>
<accession>A0ABQ5ZYS4</accession>
<reference evidence="3" key="1">
    <citation type="journal article" date="2019" name="Int. J. Syst. Evol. Microbiol.">
        <title>The Global Catalogue of Microorganisms (GCM) 10K type strain sequencing project: providing services to taxonomists for standard genome sequencing and annotation.</title>
        <authorList>
            <consortium name="The Broad Institute Genomics Platform"/>
            <consortium name="The Broad Institute Genome Sequencing Center for Infectious Disease"/>
            <person name="Wu L."/>
            <person name="Ma J."/>
        </authorList>
    </citation>
    <scope>NUCLEOTIDE SEQUENCE [LARGE SCALE GENOMIC DNA]</scope>
    <source>
        <strain evidence="3">NBRC 100033</strain>
    </source>
</reference>
<dbReference type="Proteomes" id="UP001156682">
    <property type="component" value="Unassembled WGS sequence"/>
</dbReference>
<sequence>MTSKLTYQQGFTLVPVIFLLTISLLIILTGSKELHQTVLMHQLKMRQDCVLLVKQLNKSGSLDFSYCPPCNLALGCLDEIGH</sequence>
<feature type="transmembrane region" description="Helical" evidence="1">
    <location>
        <begin position="12"/>
        <end position="30"/>
    </location>
</feature>
<protein>
    <submittedName>
        <fullName evidence="2">Uncharacterized protein</fullName>
    </submittedName>
</protein>
<organism evidence="2 3">
    <name type="scientific">Marinospirillum insulare</name>
    <dbReference type="NCBI Taxonomy" id="217169"/>
    <lineage>
        <taxon>Bacteria</taxon>
        <taxon>Pseudomonadati</taxon>
        <taxon>Pseudomonadota</taxon>
        <taxon>Gammaproteobacteria</taxon>
        <taxon>Oceanospirillales</taxon>
        <taxon>Oceanospirillaceae</taxon>
        <taxon>Marinospirillum</taxon>
    </lineage>
</organism>
<evidence type="ECO:0000256" key="1">
    <source>
        <dbReference type="SAM" id="Phobius"/>
    </source>
</evidence>
<proteinExistence type="predicted"/>
<comment type="caution">
    <text evidence="2">The sequence shown here is derived from an EMBL/GenBank/DDBJ whole genome shotgun (WGS) entry which is preliminary data.</text>
</comment>
<keyword evidence="3" id="KW-1185">Reference proteome</keyword>
<keyword evidence="1" id="KW-1133">Transmembrane helix</keyword>